<dbReference type="Pfam" id="PF05016">
    <property type="entry name" value="ParE_toxin"/>
    <property type="match status" value="1"/>
</dbReference>
<name>A0A852TY61_9ACTN</name>
<evidence type="ECO:0000256" key="1">
    <source>
        <dbReference type="ARBA" id="ARBA00006226"/>
    </source>
</evidence>
<proteinExistence type="inferred from homology"/>
<dbReference type="RefSeq" id="WP_179644499.1">
    <property type="nucleotide sequence ID" value="NZ_BAAAYY010000010.1"/>
</dbReference>
<evidence type="ECO:0000313" key="4">
    <source>
        <dbReference type="Proteomes" id="UP000589036"/>
    </source>
</evidence>
<comment type="similarity">
    <text evidence="1">Belongs to the RelE toxin family.</text>
</comment>
<keyword evidence="2" id="KW-1277">Toxin-antitoxin system</keyword>
<keyword evidence="4" id="KW-1185">Reference proteome</keyword>
<protein>
    <submittedName>
        <fullName evidence="3">mRNA interferase RelE/StbE</fullName>
    </submittedName>
</protein>
<dbReference type="PANTHER" id="PTHR35601">
    <property type="entry name" value="TOXIN RELE"/>
    <property type="match status" value="1"/>
</dbReference>
<reference evidence="3 4" key="1">
    <citation type="submission" date="2020-07" db="EMBL/GenBank/DDBJ databases">
        <title>Sequencing the genomes of 1000 actinobacteria strains.</title>
        <authorList>
            <person name="Klenk H.-P."/>
        </authorList>
    </citation>
    <scope>NUCLEOTIDE SEQUENCE [LARGE SCALE GENOMIC DNA]</scope>
    <source>
        <strain evidence="3 4">CXB654</strain>
    </source>
</reference>
<dbReference type="InterPro" id="IPR007712">
    <property type="entry name" value="RelE/ParE_toxin"/>
</dbReference>
<sequence length="91" mass="10634">MSDPYDLRWTKSAKRALSEELPENVAAAVLELVLGPLRENPRRVGKPVHEPFDGMYSARRATYRVLYTIDDDKRMVTVEVVRHRRNAYRPH</sequence>
<evidence type="ECO:0000313" key="3">
    <source>
        <dbReference type="EMBL" id="NYE48721.1"/>
    </source>
</evidence>
<dbReference type="SUPFAM" id="SSF143011">
    <property type="entry name" value="RelE-like"/>
    <property type="match status" value="1"/>
</dbReference>
<accession>A0A852TY61</accession>
<dbReference type="Proteomes" id="UP000589036">
    <property type="component" value="Unassembled WGS sequence"/>
</dbReference>
<dbReference type="EMBL" id="JACCCC010000001">
    <property type="protein sequence ID" value="NYE48721.1"/>
    <property type="molecule type" value="Genomic_DNA"/>
</dbReference>
<organism evidence="3 4">
    <name type="scientific">Spinactinospora alkalitolerans</name>
    <dbReference type="NCBI Taxonomy" id="687207"/>
    <lineage>
        <taxon>Bacteria</taxon>
        <taxon>Bacillati</taxon>
        <taxon>Actinomycetota</taxon>
        <taxon>Actinomycetes</taxon>
        <taxon>Streptosporangiales</taxon>
        <taxon>Nocardiopsidaceae</taxon>
        <taxon>Spinactinospora</taxon>
    </lineage>
</organism>
<dbReference type="AlphaFoldDB" id="A0A852TY61"/>
<comment type="caution">
    <text evidence="3">The sequence shown here is derived from an EMBL/GenBank/DDBJ whole genome shotgun (WGS) entry which is preliminary data.</text>
</comment>
<dbReference type="InterPro" id="IPR035093">
    <property type="entry name" value="RelE/ParE_toxin_dom_sf"/>
</dbReference>
<dbReference type="Gene3D" id="3.30.2310.20">
    <property type="entry name" value="RelE-like"/>
    <property type="match status" value="1"/>
</dbReference>
<gene>
    <name evidence="3" type="ORF">HDA32_003841</name>
</gene>
<evidence type="ECO:0000256" key="2">
    <source>
        <dbReference type="ARBA" id="ARBA00022649"/>
    </source>
</evidence>
<dbReference type="PANTHER" id="PTHR35601:SF1">
    <property type="entry name" value="TOXIN RELE"/>
    <property type="match status" value="1"/>
</dbReference>